<gene>
    <name evidence="1" type="ORF">TL16_g03884</name>
</gene>
<protein>
    <submittedName>
        <fullName evidence="1">Uncharacterized protein</fullName>
    </submittedName>
</protein>
<dbReference type="AlphaFoldDB" id="A0A9W7A1Q1"/>
<organism evidence="1 2">
    <name type="scientific">Triparma laevis f. inornata</name>
    <dbReference type="NCBI Taxonomy" id="1714386"/>
    <lineage>
        <taxon>Eukaryota</taxon>
        <taxon>Sar</taxon>
        <taxon>Stramenopiles</taxon>
        <taxon>Ochrophyta</taxon>
        <taxon>Bolidophyceae</taxon>
        <taxon>Parmales</taxon>
        <taxon>Triparmaceae</taxon>
        <taxon>Triparma</taxon>
    </lineage>
</organism>
<accession>A0A9W7A1Q1</accession>
<reference evidence="2" key="1">
    <citation type="journal article" date="2023" name="Commun. Biol.">
        <title>Genome analysis of Parmales, the sister group of diatoms, reveals the evolutionary specialization of diatoms from phago-mixotrophs to photoautotrophs.</title>
        <authorList>
            <person name="Ban H."/>
            <person name="Sato S."/>
            <person name="Yoshikawa S."/>
            <person name="Yamada K."/>
            <person name="Nakamura Y."/>
            <person name="Ichinomiya M."/>
            <person name="Sato N."/>
            <person name="Blanc-Mathieu R."/>
            <person name="Endo H."/>
            <person name="Kuwata A."/>
            <person name="Ogata H."/>
        </authorList>
    </citation>
    <scope>NUCLEOTIDE SEQUENCE [LARGE SCALE GENOMIC DNA]</scope>
</reference>
<comment type="caution">
    <text evidence="1">The sequence shown here is derived from an EMBL/GenBank/DDBJ whole genome shotgun (WGS) entry which is preliminary data.</text>
</comment>
<dbReference type="EMBL" id="BLQM01000104">
    <property type="protein sequence ID" value="GMH64071.1"/>
    <property type="molecule type" value="Genomic_DNA"/>
</dbReference>
<evidence type="ECO:0000313" key="2">
    <source>
        <dbReference type="Proteomes" id="UP001162640"/>
    </source>
</evidence>
<proteinExistence type="predicted"/>
<sequence length="116" mass="12137">MFASRLARPAMRTMRQTRNMGGGAQVEYEGFEKTVRGVLPKDEHIVAGILGMYVGLYFVGKGVSALTGGGEKPAPVAAPAPTLGGGSKIPSVEDANFGTWIESEANLGKLIASIEK</sequence>
<evidence type="ECO:0000313" key="1">
    <source>
        <dbReference type="EMBL" id="GMH64071.1"/>
    </source>
</evidence>
<dbReference type="Proteomes" id="UP001162640">
    <property type="component" value="Unassembled WGS sequence"/>
</dbReference>
<name>A0A9W7A1Q1_9STRA</name>